<keyword evidence="5 15" id="KW-0732">Signal</keyword>
<evidence type="ECO:0000256" key="9">
    <source>
        <dbReference type="ARBA" id="ARBA00022989"/>
    </source>
</evidence>
<sequence>MYIYQLLIIIIIIILKSVICEQQRVFNVSERASLGQIIGYINGTSSDGIKANFYIVYTDNSGETEKYLAVEEVSGEIRVLRELDYERRTSYHLIAIPIDRSQDEAIHVIVNIIDENDNTPTFPVSSIDVSISEFAALNSEISLPPAVDNDSPPLSVIRYHILSGNVNNAFKLSSKRINSKLHVDLIVNGQLDREYRSQYELLIEALDGGNPPNSGTMLVNVTILDANDNAPEFNQTEYGAFVPLNVSMNDIVATVYAIDFDLGENARVAYSIAKSHSDLKLPFQIDGESGIIRVTDPTLLISGSVYQLLIVANDHGLPQPLESTTFLTITVEKSNQSKINFDIFWLTDSNKPEIYENITVGYVIARITVQNAPQKSELFVNGCDALCIKETDSLGIYLVLACGSFDREQKSQYNLFFTMKSHGKQLLNIPVFFEILDVNDNAPKFEKSLIHVIFNRSTTHYKLVRIHATDLDSGKNGRINYSLSGTDLFKIESDTGILSIHENFDCSLIREHRFRVCAKDFGTPSLSTTVDVIAEIIDSNGQPPLFTKPLYDLTIREDMEPGTCLLKVTANNSCGNESNVQYSLSSKTDPVKEPFRIDAQTGTICLDSILDYEQCTIYQLHVYAHNINGRFSRALVNIHVEDVNDNLPIFHPEQYNVSIRENVAINSLLVLISANDADSKIYGKIRYRFETDQSDTDVFRLDAKSGRLYVKNKLSKKDYHLKVEAIDGSGLVSEKKAIVHISVISNSILIPQFTTALYEFNVLEETLPGITIGEVKAKGFFPVNYNIYSGDPDHFFSIDAKNGQISIAQYLDADKWEQLLLNIQATMENGEMNYTQVLIKLTDSNDNAPIFELNKVESYIYENHPTHEPFFAVQAYDKDRGKNGEVLYALLQSEPECPILIRPLSGELILMAKLDFEMINKYWLIIEAQDQGIPPRSSNITVIVNILDINDNRPEFKEQMYFVDVPEDAQLMTDILTVQAKDLDSEQNARISYRLSEENDDFGIHPVTGNIFVKGILDREMIAEYHLLVNASDNGKPQLSSQTTIHIKILDVNDNSPLCPTINSFTLNDEIDIGVTFEKIIATDPDEGLNGSLLYRLQVEDINFAIQENGELFMKRKFSEKDHRKESRLSVIILDRNGDMQARSTICPIHIIVGKIHSKVKFLEPIDRIIRIDEKCISNCLLKILNATDVARWEIKMSDISNNFEIWNNTIRTSAYFNEATIKDSQTLSVIAFDNDGRQQQIVFIIRISKLGLSHLGNKTTVIRIPNTISVGSKLVTLSNKKNNETIWHLKNETDAFYLDSITSTLYLATNIRWFHQKNYLLKVEKWHSLNYYQIEQQNVYIEIEPTNIHWPQFLNCPRFFTIKENEPTGSIIGKVSAEDMNEDNDGQLSYSIVQGSTGLFSIDPDTAEILLIRSLHWQKDLSLFLVIEAENGNRDVIKRSHCVVFINVEDINDHQPQFLSSQKITIDDNFVNGDIIHHIVATDDDAGGNGKITYALIDGNTDNAFSIDSNTGALILKQRFNNERRIRIRASDNGVPSKYAEKNITVKFDSGRQQWKFFPQRKYFISINSSSATPGTILYDFFTNRNGWPQMKLFSYFVSENDDILQLSDDGKLIILKEITPGMYDWLVVALGGEKLVDWTFVHLSVIGTNQYPPRITSSICGNLTIRENVAAKHLTRIYAWDEDANNDSKIFYKIVAGNENSAFFLNSTTGLLSCRELDREQQSEYFLVITVEDQGIPNRADTCTLRITVTDENDNVPVFNDNIPTLIEIDDNRQVGDILGRLSATDEDEGPSGKILFSIVEDASGLLDIRANTGEIIFARDYPTSQNEYTIKVKAEDQGISRVLSSELNIQLRLFRSKSVIKLEEPQFLSEHYLGFINEGEQRGQFVLQIRSLDRLTEDAPLAYSIVSGNMDRAFDIDDNGHLITTQQLDYEIQNVYTLKVIGTGNVKKIPETNIHIRVINTNDNVPSFPMLKDVKVLESATYGTLIGTVVATDVDTDTQLEYSLLSSTDLFEIDPFTGKIFLIQNLDYESDKEHIVHIQVTDGDNTSGAMLRIIVEDVNDNAPQFEQQFYLINIAKNIELDSIIAKIQANDPDTGLAGTVRYELAPNNLKYFRINPESGDLMVNGKLEDQSIYHLMIHAFDQGKPVQSSAVAIQINVGIDDYNRKSIQFTNESFNFTISENTHPYIEFGKVTLMDELPVSTSLRIQNFEFSNIFGITHDGSIFLKYPVDAEFKSEYEFLVEASSPHATYNSSVKVYVKVMDLNDNVPYFIEKMDEITISEGMITNEVLGRFVAVDNDSDDNGRISYQVLSGNNYGIFNLNSTSGVLYLEKNIDIEEMNFNDTLNNLLIAAIDNGIPNRLNWTSVRINFNSNFSSATAPFFIVSQYEKSIFENLPKGSIVLHSKAVNKLGLPGDNWIYTITDTNESFVCNKTTGHIILSKELDFEMQTNYEFILKVQDNQNRSAMVSVRIRVLGIDEYPPLFTKTNYIFQIPRSLQVGEYIGVVSAIDHDSGIDGIIRYEIQGSASQYLSIDSNTGQIILSHQFPHRTNSNITNDEFIVIASSSAKQTSRAKVILQIGEFLPHDIFSTRKTLTMTQSLTIGSLLLLFVLLITLIALVINMRIKSRTKSKKAVYNTNKGNFMVIRNMNESSPHFENESQIAPFPSSSYAKFKNSSATSTHFNNNNTTKILYKPPIETQMGNHSITYSMPDSGIDPDEVSVTSSVTDYLNEVGVTPNKYFESNQSTSKEFFTDYKDDANNDPEISDLIYAKVDEILSPASRMNAYFTSNNSINISSFNANLVNTDSVPSFRPLSELLLDMKKQQH</sequence>
<feature type="domain" description="Cadherin" evidence="16">
    <location>
        <begin position="463"/>
        <end position="546"/>
    </location>
</feature>
<accession>A0AAF5RUZ3</accession>
<feature type="domain" description="Cadherin" evidence="16">
    <location>
        <begin position="957"/>
        <end position="1059"/>
    </location>
</feature>
<dbReference type="GO" id="GO:0007156">
    <property type="term" value="P:homophilic cell adhesion via plasma membrane adhesion molecules"/>
    <property type="evidence" value="ECO:0007669"/>
    <property type="project" value="InterPro"/>
</dbReference>
<feature type="domain" description="Cadherin" evidence="16">
    <location>
        <begin position="1971"/>
        <end position="2068"/>
    </location>
</feature>
<keyword evidence="6" id="KW-0677">Repeat</keyword>
<protein>
    <recommendedName>
        <fullName evidence="16">Cadherin domain-containing protein</fullName>
    </recommendedName>
</protein>
<keyword evidence="8" id="KW-0130">Cell adhesion</keyword>
<feature type="signal peptide" evidence="15">
    <location>
        <begin position="1"/>
        <end position="20"/>
    </location>
</feature>
<keyword evidence="3" id="KW-0245">EGF-like domain</keyword>
<dbReference type="Gene3D" id="2.60.40.60">
    <property type="entry name" value="Cadherins"/>
    <property type="match status" value="22"/>
</dbReference>
<dbReference type="Pfam" id="PF00028">
    <property type="entry name" value="Cadherin"/>
    <property type="match status" value="17"/>
</dbReference>
<dbReference type="GO" id="GO:0005886">
    <property type="term" value="C:plasma membrane"/>
    <property type="evidence" value="ECO:0007669"/>
    <property type="project" value="UniProtKB-SubCell"/>
</dbReference>
<feature type="domain" description="Cadherin" evidence="16">
    <location>
        <begin position="1763"/>
        <end position="1870"/>
    </location>
</feature>
<evidence type="ECO:0000256" key="15">
    <source>
        <dbReference type="SAM" id="SignalP"/>
    </source>
</evidence>
<feature type="domain" description="Cadherin" evidence="16">
    <location>
        <begin position="2485"/>
        <end position="2588"/>
    </location>
</feature>
<feature type="domain" description="Cadherin" evidence="16">
    <location>
        <begin position="651"/>
        <end position="753"/>
    </location>
</feature>
<feature type="domain" description="Cadherin" evidence="16">
    <location>
        <begin position="2273"/>
        <end position="2383"/>
    </location>
</feature>
<dbReference type="InterPro" id="IPR020894">
    <property type="entry name" value="Cadherin_CS"/>
</dbReference>
<feature type="domain" description="Cadherin" evidence="16">
    <location>
        <begin position="1355"/>
        <end position="1459"/>
    </location>
</feature>
<keyword evidence="4 14" id="KW-0812">Transmembrane</keyword>
<comment type="subcellular location">
    <subcellularLocation>
        <location evidence="1">Cell membrane</location>
        <topology evidence="1">Single-pass type I membrane protein</topology>
    </subcellularLocation>
</comment>
<evidence type="ECO:0000256" key="7">
    <source>
        <dbReference type="ARBA" id="ARBA00022837"/>
    </source>
</evidence>
<dbReference type="CDD" id="cd11304">
    <property type="entry name" value="Cadherin_repeat"/>
    <property type="match status" value="22"/>
</dbReference>
<dbReference type="GO" id="GO:0001736">
    <property type="term" value="P:establishment of planar polarity"/>
    <property type="evidence" value="ECO:0007669"/>
    <property type="project" value="UniProtKB-ARBA"/>
</dbReference>
<feature type="domain" description="Cadherin" evidence="16">
    <location>
        <begin position="123"/>
        <end position="233"/>
    </location>
</feature>
<dbReference type="PROSITE" id="PS50268">
    <property type="entry name" value="CADHERIN_2"/>
    <property type="match status" value="22"/>
</dbReference>
<feature type="domain" description="Cadherin" evidence="16">
    <location>
        <begin position="1653"/>
        <end position="1761"/>
    </location>
</feature>
<evidence type="ECO:0000256" key="2">
    <source>
        <dbReference type="ARBA" id="ARBA00022475"/>
    </source>
</evidence>
<keyword evidence="9 14" id="KW-1133">Transmembrane helix</keyword>
<feature type="domain" description="Cadherin" evidence="16">
    <location>
        <begin position="234"/>
        <end position="354"/>
    </location>
</feature>
<evidence type="ECO:0000256" key="14">
    <source>
        <dbReference type="SAM" id="Phobius"/>
    </source>
</evidence>
<evidence type="ECO:0000256" key="13">
    <source>
        <dbReference type="PROSITE-ProRule" id="PRU00043"/>
    </source>
</evidence>
<dbReference type="PROSITE" id="PS00232">
    <property type="entry name" value="CADHERIN_1"/>
    <property type="match status" value="8"/>
</dbReference>
<keyword evidence="11" id="KW-1015">Disulfide bond</keyword>
<evidence type="ECO:0000256" key="10">
    <source>
        <dbReference type="ARBA" id="ARBA00023136"/>
    </source>
</evidence>
<dbReference type="PANTHER" id="PTHR24025:SF23">
    <property type="entry name" value="NEURAL-CADHERIN"/>
    <property type="match status" value="1"/>
</dbReference>
<keyword evidence="7 13" id="KW-0106">Calcium</keyword>
<feature type="domain" description="Cadherin" evidence="16">
    <location>
        <begin position="1459"/>
        <end position="1562"/>
    </location>
</feature>
<dbReference type="GO" id="GO:0005911">
    <property type="term" value="C:cell-cell junction"/>
    <property type="evidence" value="ECO:0007669"/>
    <property type="project" value="TreeGrafter"/>
</dbReference>
<evidence type="ECO:0000259" key="16">
    <source>
        <dbReference type="PROSITE" id="PS50268"/>
    </source>
</evidence>
<dbReference type="FunFam" id="2.60.40.60:FF:000015">
    <property type="entry name" value="FAT atypical cadherin 1"/>
    <property type="match status" value="1"/>
</dbReference>
<feature type="domain" description="Cadherin" evidence="16">
    <location>
        <begin position="20"/>
        <end position="122"/>
    </location>
</feature>
<dbReference type="InterPro" id="IPR050971">
    <property type="entry name" value="Cadherin-domain_protein"/>
</dbReference>
<dbReference type="GO" id="GO:0007163">
    <property type="term" value="P:establishment or maintenance of cell polarity"/>
    <property type="evidence" value="ECO:0007669"/>
    <property type="project" value="UniProtKB-ARBA"/>
</dbReference>
<feature type="chain" id="PRO_5042237412" description="Cadherin domain-containing protein" evidence="15">
    <location>
        <begin position="21"/>
        <end position="2825"/>
    </location>
</feature>
<feature type="transmembrane region" description="Helical" evidence="14">
    <location>
        <begin position="2600"/>
        <end position="2622"/>
    </location>
</feature>
<dbReference type="WBParaSite" id="mrna-Wban_04393">
    <property type="protein sequence ID" value="mrna-Wban_04393"/>
    <property type="gene ID" value="Wban_04393"/>
</dbReference>
<evidence type="ECO:0000256" key="5">
    <source>
        <dbReference type="ARBA" id="ARBA00022729"/>
    </source>
</evidence>
<feature type="domain" description="Cadherin" evidence="16">
    <location>
        <begin position="754"/>
        <end position="851"/>
    </location>
</feature>
<reference evidence="17" key="2">
    <citation type="journal article" date="2016" name="Mol. Ecol.">
        <title>Population genomics of the filarial nematode parasite Wuchereria bancrofti from mosquitoes.</title>
        <authorList>
            <person name="Small S.T."/>
            <person name="Reimer L.J."/>
            <person name="Tisch D.J."/>
            <person name="King C.L."/>
            <person name="Christensen B.M."/>
            <person name="Siba P.M."/>
            <person name="Kazura J.W."/>
            <person name="Serre D."/>
            <person name="Zimmerman P.A."/>
        </authorList>
    </citation>
    <scope>NUCLEOTIDE SEQUENCE</scope>
    <source>
        <strain evidence="17">pt0022</strain>
    </source>
</reference>
<evidence type="ECO:0000256" key="4">
    <source>
        <dbReference type="ARBA" id="ARBA00022692"/>
    </source>
</evidence>
<reference evidence="18" key="3">
    <citation type="submission" date="2024-02" db="UniProtKB">
        <authorList>
            <consortium name="WormBaseParasite"/>
        </authorList>
    </citation>
    <scope>IDENTIFICATION</scope>
    <source>
        <strain evidence="18">pt0022</strain>
    </source>
</reference>
<keyword evidence="2" id="KW-1003">Cell membrane</keyword>
<dbReference type="Proteomes" id="UP000093561">
    <property type="component" value="Unassembled WGS sequence"/>
</dbReference>
<feature type="domain" description="Cadherin" evidence="16">
    <location>
        <begin position="547"/>
        <end position="650"/>
    </location>
</feature>
<feature type="domain" description="Cadherin" evidence="16">
    <location>
        <begin position="2173"/>
        <end position="2272"/>
    </location>
</feature>
<dbReference type="FunFam" id="2.60.40.60:FF:000007">
    <property type="entry name" value="Protocadherin alpha 2"/>
    <property type="match status" value="1"/>
</dbReference>
<evidence type="ECO:0000256" key="12">
    <source>
        <dbReference type="ARBA" id="ARBA00023180"/>
    </source>
</evidence>
<feature type="domain" description="Cadherin" evidence="16">
    <location>
        <begin position="2069"/>
        <end position="2172"/>
    </location>
</feature>
<feature type="domain" description="Cadherin" evidence="16">
    <location>
        <begin position="2384"/>
        <end position="2484"/>
    </location>
</feature>
<name>A0AAF5RUZ3_WUCBA</name>
<dbReference type="GO" id="GO:0005509">
    <property type="term" value="F:calcium ion binding"/>
    <property type="evidence" value="ECO:0007669"/>
    <property type="project" value="UniProtKB-UniRule"/>
</dbReference>
<feature type="domain" description="Cadherin" evidence="16">
    <location>
        <begin position="852"/>
        <end position="956"/>
    </location>
</feature>
<dbReference type="GO" id="GO:0007411">
    <property type="term" value="P:axon guidance"/>
    <property type="evidence" value="ECO:0007669"/>
    <property type="project" value="UniProtKB-ARBA"/>
</dbReference>
<dbReference type="InterPro" id="IPR015919">
    <property type="entry name" value="Cadherin-like_sf"/>
</dbReference>
<dbReference type="SUPFAM" id="SSF49313">
    <property type="entry name" value="Cadherin-like"/>
    <property type="match status" value="21"/>
</dbReference>
<evidence type="ECO:0000256" key="6">
    <source>
        <dbReference type="ARBA" id="ARBA00022737"/>
    </source>
</evidence>
<feature type="domain" description="Cadherin" evidence="16">
    <location>
        <begin position="347"/>
        <end position="445"/>
    </location>
</feature>
<dbReference type="PRINTS" id="PR00205">
    <property type="entry name" value="CADHERIN"/>
</dbReference>
<dbReference type="FunFam" id="2.60.40.60:FF:000020">
    <property type="entry name" value="Dachsous cadherin-related 1b"/>
    <property type="match status" value="2"/>
</dbReference>
<evidence type="ECO:0000313" key="18">
    <source>
        <dbReference type="WBParaSite" id="mrna-Wban_04393"/>
    </source>
</evidence>
<organism evidence="17 18">
    <name type="scientific">Wuchereria bancrofti</name>
    <dbReference type="NCBI Taxonomy" id="6293"/>
    <lineage>
        <taxon>Eukaryota</taxon>
        <taxon>Metazoa</taxon>
        <taxon>Ecdysozoa</taxon>
        <taxon>Nematoda</taxon>
        <taxon>Chromadorea</taxon>
        <taxon>Rhabditida</taxon>
        <taxon>Spirurina</taxon>
        <taxon>Spiruromorpha</taxon>
        <taxon>Filarioidea</taxon>
        <taxon>Onchocercidae</taxon>
        <taxon>Wuchereria</taxon>
    </lineage>
</organism>
<evidence type="ECO:0000256" key="3">
    <source>
        <dbReference type="ARBA" id="ARBA00022536"/>
    </source>
</evidence>
<dbReference type="FunFam" id="2.60.40.60:FF:000033">
    <property type="entry name" value="FAT atypical cadherin 1"/>
    <property type="match status" value="2"/>
</dbReference>
<feature type="domain" description="Cadherin" evidence="16">
    <location>
        <begin position="1871"/>
        <end position="1971"/>
    </location>
</feature>
<feature type="domain" description="Cadherin" evidence="16">
    <location>
        <begin position="1059"/>
        <end position="1167"/>
    </location>
</feature>
<evidence type="ECO:0000256" key="1">
    <source>
        <dbReference type="ARBA" id="ARBA00004251"/>
    </source>
</evidence>
<evidence type="ECO:0000256" key="8">
    <source>
        <dbReference type="ARBA" id="ARBA00022889"/>
    </source>
</evidence>
<evidence type="ECO:0000256" key="11">
    <source>
        <dbReference type="ARBA" id="ARBA00023157"/>
    </source>
</evidence>
<dbReference type="FunFam" id="2.60.40.60:FF:000039">
    <property type="entry name" value="FAT atypical cadherin 3"/>
    <property type="match status" value="1"/>
</dbReference>
<proteinExistence type="predicted"/>
<dbReference type="GO" id="GO:0048589">
    <property type="term" value="P:developmental growth"/>
    <property type="evidence" value="ECO:0007669"/>
    <property type="project" value="UniProtKB-ARBA"/>
</dbReference>
<keyword evidence="12" id="KW-0325">Glycoprotein</keyword>
<evidence type="ECO:0000313" key="17">
    <source>
        <dbReference type="Proteomes" id="UP000093561"/>
    </source>
</evidence>
<reference evidence="17" key="1">
    <citation type="submission" date="2015-03" db="EMBL/GenBank/DDBJ databases">
        <title>Wuchereria bancrofti Genome Sequencing Papua New Guinea Strain.</title>
        <authorList>
            <person name="Small S.T."/>
            <person name="Serre D."/>
            <person name="Zimmerman P.A."/>
        </authorList>
    </citation>
    <scope>NUCLEOTIDE SEQUENCE [LARGE SCALE GENOMIC DNA]</scope>
    <source>
        <strain evidence="17">pt0022</strain>
    </source>
</reference>
<dbReference type="SMART" id="SM00112">
    <property type="entry name" value="CA"/>
    <property type="match status" value="22"/>
</dbReference>
<dbReference type="PANTHER" id="PTHR24025">
    <property type="entry name" value="DESMOGLEIN FAMILY MEMBER"/>
    <property type="match status" value="1"/>
</dbReference>
<dbReference type="InterPro" id="IPR002126">
    <property type="entry name" value="Cadherin-like_dom"/>
</dbReference>
<dbReference type="GO" id="GO:0048513">
    <property type="term" value="P:animal organ development"/>
    <property type="evidence" value="ECO:0007669"/>
    <property type="project" value="UniProtKB-ARBA"/>
</dbReference>
<keyword evidence="10 14" id="KW-0472">Membrane</keyword>